<keyword evidence="1" id="KW-0479">Metal-binding</keyword>
<evidence type="ECO:0000313" key="5">
    <source>
        <dbReference type="EMBL" id="KAB1669026.1"/>
    </source>
</evidence>
<keyword evidence="2" id="KW-0408">Iron</keyword>
<protein>
    <recommendedName>
        <fullName evidence="7">Fe2OG dioxygenase domain-containing protein</fullName>
    </recommendedName>
</protein>
<dbReference type="GO" id="GO:0046872">
    <property type="term" value="F:metal ion binding"/>
    <property type="evidence" value="ECO:0007669"/>
    <property type="project" value="UniProtKB-KW"/>
</dbReference>
<dbReference type="Pfam" id="PF14226">
    <property type="entry name" value="DIOX_N"/>
    <property type="match status" value="1"/>
</dbReference>
<dbReference type="InterPro" id="IPR050231">
    <property type="entry name" value="Iron_ascorbate_oxido_reductase"/>
</dbReference>
<dbReference type="AlphaFoldDB" id="A0A5J5N7Q1"/>
<dbReference type="Pfam" id="PF03171">
    <property type="entry name" value="2OG-FeII_Oxy"/>
    <property type="match status" value="1"/>
</dbReference>
<evidence type="ECO:0000256" key="1">
    <source>
        <dbReference type="ARBA" id="ARBA00022723"/>
    </source>
</evidence>
<dbReference type="InterPro" id="IPR044861">
    <property type="entry name" value="IPNS-like_FE2OG_OXY"/>
</dbReference>
<keyword evidence="6" id="KW-1185">Reference proteome</keyword>
<feature type="domain" description="Non-haem dioxygenase N-terminal" evidence="4">
    <location>
        <begin position="10"/>
        <end position="89"/>
    </location>
</feature>
<dbReference type="PANTHER" id="PTHR47990">
    <property type="entry name" value="2-OXOGLUTARATE (2OG) AND FE(II)-DEPENDENT OXYGENASE SUPERFAMILY PROTEIN-RELATED"/>
    <property type="match status" value="1"/>
</dbReference>
<dbReference type="InterPro" id="IPR026992">
    <property type="entry name" value="DIOX_N"/>
</dbReference>
<dbReference type="Gene3D" id="2.60.120.330">
    <property type="entry name" value="B-lactam Antibiotic, Isopenicillin N Synthase, Chain"/>
    <property type="match status" value="2"/>
</dbReference>
<evidence type="ECO:0008006" key="7">
    <source>
        <dbReference type="Google" id="ProtNLM"/>
    </source>
</evidence>
<name>A0A5J5N7Q1_GOSBA</name>
<dbReference type="InterPro" id="IPR027443">
    <property type="entry name" value="IPNS-like_sf"/>
</dbReference>
<evidence type="ECO:0000259" key="4">
    <source>
        <dbReference type="Pfam" id="PF14226"/>
    </source>
</evidence>
<gene>
    <name evidence="5" type="ORF">ES319_1Z083700v1</name>
</gene>
<sequence>MGVNAKIEFPVIEFRPSDLKRGTDGWHRLCKRVREACETFGCFEVVYEKISAKVREETFELMKELIAVPVERKQKNISPLPYHGWVGPCNQVSFNTLHTMTTQIEELNKLIWEKWESVMINYKSLVRFMKYMAPPPGEYEKGLFAHTDKPVSTIICDDQVSGLEIDVNGQWSCLYLLSFCFVVGDPLKAWSNGRLKAVNHRVIMSGEKDRFSIATFAIPVEAKHIDSGEQLQAFASLSPPISD</sequence>
<evidence type="ECO:0000259" key="3">
    <source>
        <dbReference type="Pfam" id="PF03171"/>
    </source>
</evidence>
<feature type="domain" description="Isopenicillin N synthase-like Fe(2+) 2OG dioxygenase" evidence="3">
    <location>
        <begin position="126"/>
        <end position="217"/>
    </location>
</feature>
<accession>A0A5J5N7Q1</accession>
<reference evidence="6" key="1">
    <citation type="journal article" date="2020" name="Nat. Genet.">
        <title>Genomic diversifications of five Gossypium allopolyploid species and their impact on cotton improvement.</title>
        <authorList>
            <person name="Chen Z.J."/>
            <person name="Sreedasyam A."/>
            <person name="Ando A."/>
            <person name="Song Q."/>
            <person name="De Santiago L.M."/>
            <person name="Hulse-Kemp A.M."/>
            <person name="Ding M."/>
            <person name="Ye W."/>
            <person name="Kirkbride R.C."/>
            <person name="Jenkins J."/>
            <person name="Plott C."/>
            <person name="Lovell J."/>
            <person name="Lin Y.M."/>
            <person name="Vaughn R."/>
            <person name="Liu B."/>
            <person name="Simpson S."/>
            <person name="Scheffler B.E."/>
            <person name="Wen L."/>
            <person name="Saski C.A."/>
            <person name="Grover C.E."/>
            <person name="Hu G."/>
            <person name="Conover J.L."/>
            <person name="Carlson J.W."/>
            <person name="Shu S."/>
            <person name="Boston L.B."/>
            <person name="Williams M."/>
            <person name="Peterson D.G."/>
            <person name="McGee K."/>
            <person name="Jones D.C."/>
            <person name="Wendel J.F."/>
            <person name="Stelly D.M."/>
            <person name="Grimwood J."/>
            <person name="Schmutz J."/>
        </authorList>
    </citation>
    <scope>NUCLEOTIDE SEQUENCE [LARGE SCALE GENOMIC DNA]</scope>
    <source>
        <strain evidence="6">cv. 3-79</strain>
    </source>
</reference>
<proteinExistence type="predicted"/>
<dbReference type="EMBL" id="ML707734">
    <property type="protein sequence ID" value="KAB1669026.1"/>
    <property type="molecule type" value="Genomic_DNA"/>
</dbReference>
<organism evidence="5 6">
    <name type="scientific">Gossypium barbadense</name>
    <name type="common">Sea Island cotton</name>
    <name type="synonym">Hibiscus barbadensis</name>
    <dbReference type="NCBI Taxonomy" id="3634"/>
    <lineage>
        <taxon>Eukaryota</taxon>
        <taxon>Viridiplantae</taxon>
        <taxon>Streptophyta</taxon>
        <taxon>Embryophyta</taxon>
        <taxon>Tracheophyta</taxon>
        <taxon>Spermatophyta</taxon>
        <taxon>Magnoliopsida</taxon>
        <taxon>eudicotyledons</taxon>
        <taxon>Gunneridae</taxon>
        <taxon>Pentapetalae</taxon>
        <taxon>rosids</taxon>
        <taxon>malvids</taxon>
        <taxon>Malvales</taxon>
        <taxon>Malvaceae</taxon>
        <taxon>Malvoideae</taxon>
        <taxon>Gossypium</taxon>
    </lineage>
</organism>
<dbReference type="OrthoDB" id="288590at2759"/>
<dbReference type="Proteomes" id="UP000327439">
    <property type="component" value="Unassembled WGS sequence"/>
</dbReference>
<evidence type="ECO:0000256" key="2">
    <source>
        <dbReference type="ARBA" id="ARBA00023004"/>
    </source>
</evidence>
<dbReference type="SUPFAM" id="SSF51197">
    <property type="entry name" value="Clavaminate synthase-like"/>
    <property type="match status" value="1"/>
</dbReference>
<evidence type="ECO:0000313" key="6">
    <source>
        <dbReference type="Proteomes" id="UP000327439"/>
    </source>
</evidence>